<reference evidence="2 3" key="1">
    <citation type="submission" date="2018-05" db="EMBL/GenBank/DDBJ databases">
        <title>Complete Genome Sequence of the Nonylphenol-Degrading Bacterium Sphingobium amiense DSM 16289T.</title>
        <authorList>
            <person name="Ootsuka M."/>
            <person name="Nishizawa T."/>
            <person name="Ohta H."/>
        </authorList>
    </citation>
    <scope>NUCLEOTIDE SEQUENCE [LARGE SCALE GENOMIC DNA]</scope>
    <source>
        <strain evidence="2 3">DSM 16289</strain>
    </source>
</reference>
<sequence length="255" mass="28470">MSDYEVGYRKPPRSGRIRPGEVRNPFGRAGRKPGAISAPGLDEAGLLERIAGEPVSIDGRVMTRREASVRTRYMSALKGKGSAIRYIDRLSADAGAEANGGRVLHLPCDDFEKWNTEDAMRQKDARLKQERRNMRRRRRRAGAKQDAGAMPALKSEREIFLDIEEEALEREGKQISMRELRLRMFVAHAAKGNQAAQAAIARIEAAARMPEGRRPGYLVVPETPTLEIWAVAAAKQQARYRTQSVCDEDFPESGP</sequence>
<evidence type="ECO:0008006" key="4">
    <source>
        <dbReference type="Google" id="ProtNLM"/>
    </source>
</evidence>
<dbReference type="AlphaFoldDB" id="A0A494W2K8"/>
<dbReference type="EMBL" id="AP018664">
    <property type="protein sequence ID" value="BBD98864.1"/>
    <property type="molecule type" value="Genomic_DNA"/>
</dbReference>
<gene>
    <name evidence="2" type="ORF">SAMIE_1023650</name>
</gene>
<dbReference type="KEGG" id="sami:SAMIE_1023650"/>
<dbReference type="RefSeq" id="WP_066703603.1">
    <property type="nucleotide sequence ID" value="NZ_AP018664.1"/>
</dbReference>
<feature type="compositionally biased region" description="Basic residues" evidence="1">
    <location>
        <begin position="133"/>
        <end position="142"/>
    </location>
</feature>
<evidence type="ECO:0000313" key="2">
    <source>
        <dbReference type="EMBL" id="BBD98864.1"/>
    </source>
</evidence>
<keyword evidence="3" id="KW-1185">Reference proteome</keyword>
<feature type="region of interest" description="Disordered" evidence="1">
    <location>
        <begin position="1"/>
        <end position="38"/>
    </location>
</feature>
<organism evidence="2 3">
    <name type="scientific">Sphingobium amiense</name>
    <dbReference type="NCBI Taxonomy" id="135719"/>
    <lineage>
        <taxon>Bacteria</taxon>
        <taxon>Pseudomonadati</taxon>
        <taxon>Pseudomonadota</taxon>
        <taxon>Alphaproteobacteria</taxon>
        <taxon>Sphingomonadales</taxon>
        <taxon>Sphingomonadaceae</taxon>
        <taxon>Sphingobium</taxon>
    </lineage>
</organism>
<proteinExistence type="predicted"/>
<evidence type="ECO:0000313" key="3">
    <source>
        <dbReference type="Proteomes" id="UP000279959"/>
    </source>
</evidence>
<accession>A0A494W2K8</accession>
<name>A0A494W2K8_9SPHN</name>
<protein>
    <recommendedName>
        <fullName evidence="4">DUF5681 domain-containing protein</fullName>
    </recommendedName>
</protein>
<dbReference type="Proteomes" id="UP000279959">
    <property type="component" value="Chromosome"/>
</dbReference>
<feature type="region of interest" description="Disordered" evidence="1">
    <location>
        <begin position="123"/>
        <end position="149"/>
    </location>
</feature>
<feature type="compositionally biased region" description="Basic and acidic residues" evidence="1">
    <location>
        <begin position="123"/>
        <end position="132"/>
    </location>
</feature>
<evidence type="ECO:0000256" key="1">
    <source>
        <dbReference type="SAM" id="MobiDB-lite"/>
    </source>
</evidence>